<proteinExistence type="predicted"/>
<feature type="domain" description="DUF7046" evidence="1">
    <location>
        <begin position="449"/>
        <end position="504"/>
    </location>
</feature>
<name>A0A2Z7CVD7_9LAMI</name>
<gene>
    <name evidence="3" type="ORF">F511_09217</name>
</gene>
<dbReference type="OrthoDB" id="1890867at2759"/>
<evidence type="ECO:0000313" key="4">
    <source>
        <dbReference type="Proteomes" id="UP000250235"/>
    </source>
</evidence>
<evidence type="ECO:0000313" key="3">
    <source>
        <dbReference type="EMBL" id="KZV48796.1"/>
    </source>
</evidence>
<organism evidence="3 4">
    <name type="scientific">Dorcoceras hygrometricum</name>
    <dbReference type="NCBI Taxonomy" id="472368"/>
    <lineage>
        <taxon>Eukaryota</taxon>
        <taxon>Viridiplantae</taxon>
        <taxon>Streptophyta</taxon>
        <taxon>Embryophyta</taxon>
        <taxon>Tracheophyta</taxon>
        <taxon>Spermatophyta</taxon>
        <taxon>Magnoliopsida</taxon>
        <taxon>eudicotyledons</taxon>
        <taxon>Gunneridae</taxon>
        <taxon>Pentapetalae</taxon>
        <taxon>asterids</taxon>
        <taxon>lamiids</taxon>
        <taxon>Lamiales</taxon>
        <taxon>Gesneriaceae</taxon>
        <taxon>Didymocarpoideae</taxon>
        <taxon>Trichosporeae</taxon>
        <taxon>Loxocarpinae</taxon>
        <taxon>Dorcoceras</taxon>
    </lineage>
</organism>
<dbReference type="AlphaFoldDB" id="A0A2Z7CVD7"/>
<dbReference type="InterPro" id="IPR055474">
    <property type="entry name" value="DUF7046"/>
</dbReference>
<dbReference type="FunFam" id="2.60.40.2700:FF:000001">
    <property type="entry name" value="Transmembrane protein"/>
    <property type="match status" value="1"/>
</dbReference>
<dbReference type="EMBL" id="KQ993812">
    <property type="protein sequence ID" value="KZV48796.1"/>
    <property type="molecule type" value="Genomic_DNA"/>
</dbReference>
<accession>A0A2Z7CVD7</accession>
<dbReference type="Pfam" id="PF23197">
    <property type="entry name" value="IG_AIR9"/>
    <property type="match status" value="1"/>
</dbReference>
<protein>
    <submittedName>
        <fullName evidence="3">Uncharacterized protein</fullName>
    </submittedName>
</protein>
<dbReference type="InterPro" id="IPR056284">
    <property type="entry name" value="AIR9-like_A9"/>
</dbReference>
<dbReference type="PANTHER" id="PTHR31149">
    <property type="entry name" value="EXPRESSED PROTEIN"/>
    <property type="match status" value="1"/>
</dbReference>
<keyword evidence="4" id="KW-1185">Reference proteome</keyword>
<reference evidence="3 4" key="1">
    <citation type="journal article" date="2015" name="Proc. Natl. Acad. Sci. U.S.A.">
        <title>The resurrection genome of Boea hygrometrica: A blueprint for survival of dehydration.</title>
        <authorList>
            <person name="Xiao L."/>
            <person name="Yang G."/>
            <person name="Zhang L."/>
            <person name="Yang X."/>
            <person name="Zhao S."/>
            <person name="Ji Z."/>
            <person name="Zhou Q."/>
            <person name="Hu M."/>
            <person name="Wang Y."/>
            <person name="Chen M."/>
            <person name="Xu Y."/>
            <person name="Jin H."/>
            <person name="Xiao X."/>
            <person name="Hu G."/>
            <person name="Bao F."/>
            <person name="Hu Y."/>
            <person name="Wan P."/>
            <person name="Li L."/>
            <person name="Deng X."/>
            <person name="Kuang T."/>
            <person name="Xiang C."/>
            <person name="Zhu J.K."/>
            <person name="Oliver M.J."/>
            <person name="He Y."/>
        </authorList>
    </citation>
    <scope>NUCLEOTIDE SEQUENCE [LARGE SCALE GENOMIC DNA]</scope>
    <source>
        <strain evidence="4">cv. XS01</strain>
    </source>
</reference>
<dbReference type="Pfam" id="PF23080">
    <property type="entry name" value="DUF7046"/>
    <property type="match status" value="1"/>
</dbReference>
<dbReference type="Gene3D" id="2.60.40.2700">
    <property type="match status" value="1"/>
</dbReference>
<evidence type="ECO:0000259" key="1">
    <source>
        <dbReference type="Pfam" id="PF23080"/>
    </source>
</evidence>
<dbReference type="Proteomes" id="UP000250235">
    <property type="component" value="Unassembled WGS sequence"/>
</dbReference>
<dbReference type="GO" id="GO:0005886">
    <property type="term" value="C:plasma membrane"/>
    <property type="evidence" value="ECO:0007669"/>
    <property type="project" value="TreeGrafter"/>
</dbReference>
<feature type="domain" description="AIR9-like A9" evidence="2">
    <location>
        <begin position="355"/>
        <end position="410"/>
    </location>
</feature>
<sequence length="514" mass="57348">MNSQKDLKIQEQSLESASRKSIEIGSVLNSLTGKETVNYSEDQENMELHARATAQEKEIMYLREKIALASMTESQLLNEKYSLERKFSELRLALDEKQNEAITNASHELARRKGDLEVNLNLLSELKATEDERHVFTSAMLGILAEYGTWPHVTNASALSSSIKNLHDRLQFRIRTSHARLGELNSMIGNDNRNGFVGSEIPGLSPISGQLPSSSMGMHGSSNYNHYSDGKLLDRTDDVPRYGQEYDAKPIKSLERTVDTHQLSNNENPLEAFPGIYRNVAGHIVDDVLNKNEFPFGVERSTAGQIPHGPITRNEADSFVSDEEGPGIENFQINGDAKPGCKLLGCGFPVRGTSLCMFQWVRHYPDGTRQYIEGATNPDYVVTADDVDKLIAVECIPMDELGRQGELVRIFANDHNKITCDDEMQAEIDSYIAKGQAKFLVMILLDSSENWEPSTLYLRRSGFQVKVERTQAAVIVEKYSEEVLIKIPSGPSAQFVLKCANGSSYPFSTSNDIR</sequence>
<evidence type="ECO:0000259" key="2">
    <source>
        <dbReference type="Pfam" id="PF23197"/>
    </source>
</evidence>
<dbReference type="PANTHER" id="PTHR31149:SF7">
    <property type="entry name" value="EXPRESSED PROTEIN"/>
    <property type="match status" value="1"/>
</dbReference>